<keyword evidence="5" id="KW-1185">Reference proteome</keyword>
<accession>A0A235FCL1</accession>
<evidence type="ECO:0000259" key="3">
    <source>
        <dbReference type="Pfam" id="PF00171"/>
    </source>
</evidence>
<dbReference type="PROSITE" id="PS00070">
    <property type="entry name" value="ALDEHYDE_DEHYDR_CYS"/>
    <property type="match status" value="1"/>
</dbReference>
<dbReference type="PANTHER" id="PTHR43353">
    <property type="entry name" value="SUCCINATE-SEMIALDEHYDE DEHYDROGENASE, MITOCHONDRIAL"/>
    <property type="match status" value="1"/>
</dbReference>
<reference evidence="4 5" key="1">
    <citation type="submission" date="2017-07" db="EMBL/GenBank/DDBJ databases">
        <title>Fictibacillus sp. nov. GDSW-R2A3 Genome sequencing and assembly.</title>
        <authorList>
            <person name="Mayilraj S."/>
        </authorList>
    </citation>
    <scope>NUCLEOTIDE SEQUENCE [LARGE SCALE GENOMIC DNA]</scope>
    <source>
        <strain evidence="4 5">GDSW-R2A3</strain>
    </source>
</reference>
<evidence type="ECO:0000256" key="2">
    <source>
        <dbReference type="ARBA" id="ARBA00023002"/>
    </source>
</evidence>
<dbReference type="InterPro" id="IPR016163">
    <property type="entry name" value="Ald_DH_C"/>
</dbReference>
<dbReference type="NCBIfam" id="TIGR01780">
    <property type="entry name" value="SSADH"/>
    <property type="match status" value="1"/>
</dbReference>
<dbReference type="EC" id="1.2.1.16" evidence="4"/>
<dbReference type="CDD" id="cd07103">
    <property type="entry name" value="ALDH_F5_SSADH_GabD"/>
    <property type="match status" value="1"/>
</dbReference>
<dbReference type="PANTHER" id="PTHR43353:SF5">
    <property type="entry name" value="SUCCINATE-SEMIALDEHYDE DEHYDROGENASE, MITOCHONDRIAL"/>
    <property type="match status" value="1"/>
</dbReference>
<dbReference type="AlphaFoldDB" id="A0A235FCL1"/>
<dbReference type="Pfam" id="PF00171">
    <property type="entry name" value="Aldedh"/>
    <property type="match status" value="1"/>
</dbReference>
<sequence>MKEVLFVEKYLYINGEWKGQGLDRIEVYNPADGEVVGTVASGGKEETIEAIDAAHSAFPAWSRLSAYERADYLMKLHDLMMDEKEELAEIMTKEMGKPLKESVGEVMYAASFLKWYAEEGKRIYGRTIPSYAENKRMQVLKQPIGVVAAITPWNFPAAMITRKLGPALAAGCTFIVKPPKETPLSAIKLVELSEKAGFPKGVINLVTGSSSVIGRELMASRKVSKLTFTGSTEIGKKLIEQSAATVKNVSMELGGHAPAVVLDDADLKKAVAGVAASKFRNAGQTCICINRVYVHEKIYDEFLDLLTAEVKKLKVGNGLEEGTDIGPIINKEGYEKISEHVDDAVSKGAVCVTGGKGTEENGGHFYEPTVLKNVNHKMLIMKEETFGPVVPVQKIASDEEGIRLANESEFGLAAYVYTESMSRGTRVVEGLQYGIIGWNDGVPSAAQAPFGGMKESGIGREGGIEGMEAYLETKYVSVVL</sequence>
<dbReference type="InterPro" id="IPR016161">
    <property type="entry name" value="Ald_DH/histidinol_DH"/>
</dbReference>
<organism evidence="4 5">
    <name type="scientific">Fictibacillus aquaticus</name>
    <dbReference type="NCBI Taxonomy" id="2021314"/>
    <lineage>
        <taxon>Bacteria</taxon>
        <taxon>Bacillati</taxon>
        <taxon>Bacillota</taxon>
        <taxon>Bacilli</taxon>
        <taxon>Bacillales</taxon>
        <taxon>Fictibacillaceae</taxon>
        <taxon>Fictibacillus</taxon>
    </lineage>
</organism>
<dbReference type="InterPro" id="IPR016160">
    <property type="entry name" value="Ald_DH_CS_CYS"/>
</dbReference>
<comment type="caution">
    <text evidence="4">The sequence shown here is derived from an EMBL/GenBank/DDBJ whole genome shotgun (WGS) entry which is preliminary data.</text>
</comment>
<evidence type="ECO:0000313" key="5">
    <source>
        <dbReference type="Proteomes" id="UP000215059"/>
    </source>
</evidence>
<dbReference type="RefSeq" id="WP_094251080.1">
    <property type="nucleotide sequence ID" value="NZ_JBHLXL010000001.1"/>
</dbReference>
<dbReference type="InterPro" id="IPR050740">
    <property type="entry name" value="Aldehyde_DH_Superfamily"/>
</dbReference>
<gene>
    <name evidence="4" type="primary">gabD</name>
    <name evidence="4" type="ORF">CGZ90_04270</name>
</gene>
<feature type="domain" description="Aldehyde dehydrogenase" evidence="3">
    <location>
        <begin position="20"/>
        <end position="476"/>
    </location>
</feature>
<dbReference type="Gene3D" id="3.40.605.10">
    <property type="entry name" value="Aldehyde Dehydrogenase, Chain A, domain 1"/>
    <property type="match status" value="1"/>
</dbReference>
<dbReference type="InterPro" id="IPR015590">
    <property type="entry name" value="Aldehyde_DH_dom"/>
</dbReference>
<proteinExistence type="inferred from homology"/>
<dbReference type="Gene3D" id="3.40.309.10">
    <property type="entry name" value="Aldehyde Dehydrogenase, Chain A, domain 2"/>
    <property type="match status" value="1"/>
</dbReference>
<dbReference type="FunFam" id="3.40.605.10:FF:000026">
    <property type="entry name" value="Aldehyde dehydrogenase, putative"/>
    <property type="match status" value="1"/>
</dbReference>
<comment type="similarity">
    <text evidence="1">Belongs to the aldehyde dehydrogenase family.</text>
</comment>
<dbReference type="InterPro" id="IPR010102">
    <property type="entry name" value="Succ_semiAld_DH"/>
</dbReference>
<dbReference type="GO" id="GO:0004777">
    <property type="term" value="F:succinate-semialdehyde dehydrogenase (NAD+) activity"/>
    <property type="evidence" value="ECO:0007669"/>
    <property type="project" value="TreeGrafter"/>
</dbReference>
<name>A0A235FCL1_9BACL</name>
<evidence type="ECO:0000313" key="4">
    <source>
        <dbReference type="EMBL" id="OYD59120.1"/>
    </source>
</evidence>
<dbReference type="SUPFAM" id="SSF53720">
    <property type="entry name" value="ALDH-like"/>
    <property type="match status" value="1"/>
</dbReference>
<dbReference type="GO" id="GO:0009450">
    <property type="term" value="P:gamma-aminobutyric acid catabolic process"/>
    <property type="evidence" value="ECO:0007669"/>
    <property type="project" value="InterPro"/>
</dbReference>
<keyword evidence="2 4" id="KW-0560">Oxidoreductase</keyword>
<dbReference type="InterPro" id="IPR016162">
    <property type="entry name" value="Ald_DH_N"/>
</dbReference>
<dbReference type="FunFam" id="3.40.309.10:FF:000004">
    <property type="entry name" value="Succinate-semialdehyde dehydrogenase I"/>
    <property type="match status" value="1"/>
</dbReference>
<protein>
    <submittedName>
        <fullName evidence="4">Succinate-semialdehyde dehydrogenase (NADP(+))</fullName>
        <ecNumber evidence="4">1.2.1.16</ecNumber>
    </submittedName>
</protein>
<dbReference type="EMBL" id="NOII01000001">
    <property type="protein sequence ID" value="OYD59120.1"/>
    <property type="molecule type" value="Genomic_DNA"/>
</dbReference>
<evidence type="ECO:0000256" key="1">
    <source>
        <dbReference type="ARBA" id="ARBA00009986"/>
    </source>
</evidence>
<dbReference type="FunFam" id="3.40.605.10:FF:000005">
    <property type="entry name" value="Succinate-semialdehyde dehydrogenase I"/>
    <property type="match status" value="1"/>
</dbReference>
<dbReference type="Proteomes" id="UP000215059">
    <property type="component" value="Unassembled WGS sequence"/>
</dbReference>